<reference evidence="2" key="1">
    <citation type="submission" date="2021-02" db="EMBL/GenBank/DDBJ databases">
        <authorList>
            <person name="Nowell W R."/>
        </authorList>
    </citation>
    <scope>NUCLEOTIDE SEQUENCE</scope>
</reference>
<evidence type="ECO:0000313" key="3">
    <source>
        <dbReference type="Proteomes" id="UP000682733"/>
    </source>
</evidence>
<dbReference type="AlphaFoldDB" id="A0A8S2QGC0"/>
<gene>
    <name evidence="1" type="ORF">OVA965_LOCUS28381</name>
    <name evidence="2" type="ORF">TMI583_LOCUS29126</name>
</gene>
<organism evidence="2 3">
    <name type="scientific">Didymodactylos carnosus</name>
    <dbReference type="NCBI Taxonomy" id="1234261"/>
    <lineage>
        <taxon>Eukaryota</taxon>
        <taxon>Metazoa</taxon>
        <taxon>Spiralia</taxon>
        <taxon>Gnathifera</taxon>
        <taxon>Rotifera</taxon>
        <taxon>Eurotatoria</taxon>
        <taxon>Bdelloidea</taxon>
        <taxon>Philodinida</taxon>
        <taxon>Philodinidae</taxon>
        <taxon>Didymodactylos</taxon>
    </lineage>
</organism>
<sequence length="62" mass="6930">MFKILGTRYQEISVSKVLLPNLNVRSWIAAYLDPFTLDELSVEEIDEAESLITNEAKICGAA</sequence>
<proteinExistence type="predicted"/>
<feature type="non-terminal residue" evidence="2">
    <location>
        <position position="1"/>
    </location>
</feature>
<dbReference type="Proteomes" id="UP000677228">
    <property type="component" value="Unassembled WGS sequence"/>
</dbReference>
<comment type="caution">
    <text evidence="2">The sequence shown here is derived from an EMBL/GenBank/DDBJ whole genome shotgun (WGS) entry which is preliminary data.</text>
</comment>
<dbReference type="EMBL" id="CAJOBA010040900">
    <property type="protein sequence ID" value="CAF4103008.1"/>
    <property type="molecule type" value="Genomic_DNA"/>
</dbReference>
<evidence type="ECO:0000313" key="2">
    <source>
        <dbReference type="EMBL" id="CAF4103008.1"/>
    </source>
</evidence>
<dbReference type="Proteomes" id="UP000682733">
    <property type="component" value="Unassembled WGS sequence"/>
</dbReference>
<protein>
    <submittedName>
        <fullName evidence="2">Uncharacterized protein</fullName>
    </submittedName>
</protein>
<evidence type="ECO:0000313" key="1">
    <source>
        <dbReference type="EMBL" id="CAF1297703.1"/>
    </source>
</evidence>
<accession>A0A8S2QGC0</accession>
<name>A0A8S2QGC0_9BILA</name>
<dbReference type="EMBL" id="CAJNOK010019331">
    <property type="protein sequence ID" value="CAF1297703.1"/>
    <property type="molecule type" value="Genomic_DNA"/>
</dbReference>